<protein>
    <submittedName>
        <fullName evidence="7">LysE family transporter</fullName>
    </submittedName>
</protein>
<proteinExistence type="predicted"/>
<comment type="caution">
    <text evidence="7">The sequence shown here is derived from an EMBL/GenBank/DDBJ whole genome shotgun (WGS) entry which is preliminary data.</text>
</comment>
<dbReference type="PANTHER" id="PTHR30086">
    <property type="entry name" value="ARGININE EXPORTER PROTEIN ARGO"/>
    <property type="match status" value="1"/>
</dbReference>
<dbReference type="Pfam" id="PF01810">
    <property type="entry name" value="LysE"/>
    <property type="match status" value="1"/>
</dbReference>
<dbReference type="GO" id="GO:0015171">
    <property type="term" value="F:amino acid transmembrane transporter activity"/>
    <property type="evidence" value="ECO:0007669"/>
    <property type="project" value="TreeGrafter"/>
</dbReference>
<evidence type="ECO:0000256" key="1">
    <source>
        <dbReference type="ARBA" id="ARBA00004651"/>
    </source>
</evidence>
<reference evidence="7" key="1">
    <citation type="submission" date="2020-01" db="EMBL/GenBank/DDBJ databases">
        <authorList>
            <person name="Rat A."/>
        </authorList>
    </citation>
    <scope>NUCLEOTIDE SEQUENCE</scope>
    <source>
        <strain evidence="7">LMG 31161</strain>
    </source>
</reference>
<comment type="subcellular location">
    <subcellularLocation>
        <location evidence="1">Cell membrane</location>
        <topology evidence="1">Multi-pass membrane protein</topology>
    </subcellularLocation>
</comment>
<keyword evidence="9" id="KW-1185">Reference proteome</keyword>
<dbReference type="PANTHER" id="PTHR30086:SF20">
    <property type="entry name" value="ARGININE EXPORTER PROTEIN ARGO-RELATED"/>
    <property type="match status" value="1"/>
</dbReference>
<dbReference type="InterPro" id="IPR001123">
    <property type="entry name" value="LeuE-type"/>
</dbReference>
<evidence type="ECO:0000313" key="8">
    <source>
        <dbReference type="EMBL" id="NKE16809.1"/>
    </source>
</evidence>
<dbReference type="EMBL" id="JAAVUP010000002">
    <property type="protein sequence ID" value="NKE16809.1"/>
    <property type="molecule type" value="Genomic_DNA"/>
</dbReference>
<evidence type="ECO:0000256" key="3">
    <source>
        <dbReference type="ARBA" id="ARBA00022692"/>
    </source>
</evidence>
<reference evidence="8 9" key="2">
    <citation type="submission" date="2020-02" db="EMBL/GenBank/DDBJ databases">
        <authorList>
            <person name="Sun Q."/>
            <person name="Inoue M."/>
        </authorList>
    </citation>
    <scope>NUCLEOTIDE SEQUENCE [LARGE SCALE GENOMIC DNA]</scope>
    <source>
        <strain evidence="8 9">KCTC 22478</strain>
    </source>
</reference>
<feature type="transmembrane region" description="Helical" evidence="6">
    <location>
        <begin position="6"/>
        <end position="31"/>
    </location>
</feature>
<evidence type="ECO:0000256" key="5">
    <source>
        <dbReference type="ARBA" id="ARBA00023136"/>
    </source>
</evidence>
<feature type="transmembrane region" description="Helical" evidence="6">
    <location>
        <begin position="147"/>
        <end position="172"/>
    </location>
</feature>
<evidence type="ECO:0000256" key="2">
    <source>
        <dbReference type="ARBA" id="ARBA00022475"/>
    </source>
</evidence>
<feature type="transmembrane region" description="Helical" evidence="6">
    <location>
        <begin position="71"/>
        <end position="89"/>
    </location>
</feature>
<accession>A0A9X9WNU2</accession>
<dbReference type="RefSeq" id="WP_168040699.1">
    <property type="nucleotide sequence ID" value="NZ_JAAEDK010000074.1"/>
</dbReference>
<keyword evidence="4 6" id="KW-1133">Transmembrane helix</keyword>
<evidence type="ECO:0000256" key="6">
    <source>
        <dbReference type="SAM" id="Phobius"/>
    </source>
</evidence>
<keyword evidence="5 6" id="KW-0472">Membrane</keyword>
<keyword evidence="2" id="KW-1003">Cell membrane</keyword>
<dbReference type="Proteomes" id="UP000746741">
    <property type="component" value="Unassembled WGS sequence"/>
</dbReference>
<dbReference type="EMBL" id="JAAEDK010000074">
    <property type="protein sequence ID" value="MBR0662002.1"/>
    <property type="molecule type" value="Genomic_DNA"/>
</dbReference>
<dbReference type="Proteomes" id="UP001138708">
    <property type="component" value="Unassembled WGS sequence"/>
</dbReference>
<evidence type="ECO:0000313" key="9">
    <source>
        <dbReference type="Proteomes" id="UP000746741"/>
    </source>
</evidence>
<feature type="transmembrane region" description="Helical" evidence="6">
    <location>
        <begin position="116"/>
        <end position="141"/>
    </location>
</feature>
<reference evidence="7" key="3">
    <citation type="journal article" date="2021" name="Syst. Appl. Microbiol.">
        <title>Roseomonas hellenica sp. nov., isolated from roots of wild-growing Alkanna tinctoria.</title>
        <authorList>
            <person name="Rat A."/>
            <person name="Naranjo H.D."/>
            <person name="Lebbe L."/>
            <person name="Cnockaert M."/>
            <person name="Krigas N."/>
            <person name="Grigoriadou K."/>
            <person name="Maloupa E."/>
            <person name="Willems A."/>
        </authorList>
    </citation>
    <scope>NUCLEOTIDE SEQUENCE</scope>
    <source>
        <strain evidence="7">LMG 31161</strain>
    </source>
</reference>
<sequence length="217" mass="22662">MEFLPSLLTLAGMHLLMAMLPGPNTVVVSWLSATASRAEGLRAAGGVVIASLVWVVLSLFGVGTLLLEAGAVYAALRLLGAAYLVYVGVRMLRAGLRASVPGAADNRPALAGKRPFVAGMLTTLSNPKSAVFWTSAFLVAVPAHAPAWLYAAIVAVIAVQSALWYGTVALLLSTGVAKRSYLRIARWLDLVAGGVMVALGLRLAEEVRRELAVRAAS</sequence>
<feature type="transmembrane region" description="Helical" evidence="6">
    <location>
        <begin position="43"/>
        <end position="65"/>
    </location>
</feature>
<evidence type="ECO:0000313" key="7">
    <source>
        <dbReference type="EMBL" id="MBR0662002.1"/>
    </source>
</evidence>
<organism evidence="7 10">
    <name type="scientific">Neoroseomonas oryzicola</name>
    <dbReference type="NCBI Taxonomy" id="535904"/>
    <lineage>
        <taxon>Bacteria</taxon>
        <taxon>Pseudomonadati</taxon>
        <taxon>Pseudomonadota</taxon>
        <taxon>Alphaproteobacteria</taxon>
        <taxon>Acetobacterales</taxon>
        <taxon>Acetobacteraceae</taxon>
        <taxon>Neoroseomonas</taxon>
    </lineage>
</organism>
<gene>
    <name evidence="8" type="ORF">GWK15_07640</name>
    <name evidence="7" type="ORF">GXW75_22300</name>
</gene>
<keyword evidence="3 6" id="KW-0812">Transmembrane</keyword>
<dbReference type="AlphaFoldDB" id="A0A9X9WNU2"/>
<evidence type="ECO:0000313" key="10">
    <source>
        <dbReference type="Proteomes" id="UP001138708"/>
    </source>
</evidence>
<name>A0A9X9WNU2_9PROT</name>
<evidence type="ECO:0000256" key="4">
    <source>
        <dbReference type="ARBA" id="ARBA00022989"/>
    </source>
</evidence>
<dbReference type="GO" id="GO:0005886">
    <property type="term" value="C:plasma membrane"/>
    <property type="evidence" value="ECO:0007669"/>
    <property type="project" value="UniProtKB-SubCell"/>
</dbReference>